<sequence>MNPPANEPYKTLTNALVNRLRTEDEETSRERRNGGFQALTIPPATESVNWCSGVGRSSADAVVVTPTSERTGEYRLPEELQARRRGGARRRREDVDSTEGSVFETSRSAYEDRYARLEAQISALTAEMSKMRSSFDRKVRARPRFRPQPRSRSRNEKDDDRCWYHRKYAEKAHRCHGPCSYSAEGSGNETGSR</sequence>
<evidence type="ECO:0000313" key="2">
    <source>
        <dbReference type="EMBL" id="KAJ8949283.1"/>
    </source>
</evidence>
<protein>
    <submittedName>
        <fullName evidence="2">Uncharacterized protein</fullName>
    </submittedName>
</protein>
<feature type="compositionally biased region" description="Basic and acidic residues" evidence="1">
    <location>
        <begin position="153"/>
        <end position="162"/>
    </location>
</feature>
<gene>
    <name evidence="2" type="ORF">NQ318_022799</name>
</gene>
<feature type="compositionally biased region" description="Basic and acidic residues" evidence="1">
    <location>
        <begin position="129"/>
        <end position="138"/>
    </location>
</feature>
<comment type="caution">
    <text evidence="2">The sequence shown here is derived from an EMBL/GenBank/DDBJ whole genome shotgun (WGS) entry which is preliminary data.</text>
</comment>
<dbReference type="AlphaFoldDB" id="A0AAV8YFS3"/>
<feature type="compositionally biased region" description="Basic residues" evidence="1">
    <location>
        <begin position="139"/>
        <end position="152"/>
    </location>
</feature>
<feature type="region of interest" description="Disordered" evidence="1">
    <location>
        <begin position="65"/>
        <end position="104"/>
    </location>
</feature>
<feature type="region of interest" description="Disordered" evidence="1">
    <location>
        <begin position="174"/>
        <end position="193"/>
    </location>
</feature>
<dbReference type="Proteomes" id="UP001162162">
    <property type="component" value="Unassembled WGS sequence"/>
</dbReference>
<evidence type="ECO:0000256" key="1">
    <source>
        <dbReference type="SAM" id="MobiDB-lite"/>
    </source>
</evidence>
<accession>A0AAV8YFS3</accession>
<evidence type="ECO:0000313" key="3">
    <source>
        <dbReference type="Proteomes" id="UP001162162"/>
    </source>
</evidence>
<dbReference type="EMBL" id="JAPWTK010000121">
    <property type="protein sequence ID" value="KAJ8949283.1"/>
    <property type="molecule type" value="Genomic_DNA"/>
</dbReference>
<feature type="region of interest" description="Disordered" evidence="1">
    <location>
        <begin position="129"/>
        <end position="162"/>
    </location>
</feature>
<reference evidence="2" key="1">
    <citation type="journal article" date="2023" name="Insect Mol. Biol.">
        <title>Genome sequencing provides insights into the evolution of gene families encoding plant cell wall-degrading enzymes in longhorned beetles.</title>
        <authorList>
            <person name="Shin N.R."/>
            <person name="Okamura Y."/>
            <person name="Kirsch R."/>
            <person name="Pauchet Y."/>
        </authorList>
    </citation>
    <scope>NUCLEOTIDE SEQUENCE</scope>
    <source>
        <strain evidence="2">AMC_N1</strain>
    </source>
</reference>
<feature type="compositionally biased region" description="Basic and acidic residues" evidence="1">
    <location>
        <begin position="70"/>
        <end position="82"/>
    </location>
</feature>
<feature type="compositionally biased region" description="Polar residues" evidence="1">
    <location>
        <begin position="183"/>
        <end position="193"/>
    </location>
</feature>
<organism evidence="2 3">
    <name type="scientific">Aromia moschata</name>
    <dbReference type="NCBI Taxonomy" id="1265417"/>
    <lineage>
        <taxon>Eukaryota</taxon>
        <taxon>Metazoa</taxon>
        <taxon>Ecdysozoa</taxon>
        <taxon>Arthropoda</taxon>
        <taxon>Hexapoda</taxon>
        <taxon>Insecta</taxon>
        <taxon>Pterygota</taxon>
        <taxon>Neoptera</taxon>
        <taxon>Endopterygota</taxon>
        <taxon>Coleoptera</taxon>
        <taxon>Polyphaga</taxon>
        <taxon>Cucujiformia</taxon>
        <taxon>Chrysomeloidea</taxon>
        <taxon>Cerambycidae</taxon>
        <taxon>Cerambycinae</taxon>
        <taxon>Callichromatini</taxon>
        <taxon>Aromia</taxon>
    </lineage>
</organism>
<name>A0AAV8YFS3_9CUCU</name>
<proteinExistence type="predicted"/>
<keyword evidence="3" id="KW-1185">Reference proteome</keyword>